<protein>
    <submittedName>
        <fullName evidence="2">S-adenosyl-L-methionine-dependent methyltransferase</fullName>
    </submittedName>
</protein>
<keyword evidence="1" id="KW-0808">Transferase</keyword>
<dbReference type="Gene3D" id="3.40.50.150">
    <property type="entry name" value="Vaccinia Virus protein VP39"/>
    <property type="match status" value="1"/>
</dbReference>
<gene>
    <name evidence="2" type="ORF">C8A00DRAFT_13961</name>
</gene>
<dbReference type="Pfam" id="PF13489">
    <property type="entry name" value="Methyltransf_23"/>
    <property type="match status" value="1"/>
</dbReference>
<dbReference type="GO" id="GO:0008168">
    <property type="term" value="F:methyltransferase activity"/>
    <property type="evidence" value="ECO:0007669"/>
    <property type="project" value="UniProtKB-KW"/>
</dbReference>
<evidence type="ECO:0000313" key="3">
    <source>
        <dbReference type="Proteomes" id="UP001302745"/>
    </source>
</evidence>
<sequence>MTTASNARFNAEALSWDSNPDVQLATTLAHKAYLSRLPPAATLATYNVLDLGCGTGLLSLALAPSVRSVTAVDAAEGMIAALESKLGASASSKSNRNVSAVCALLQDPDDARLATDPATATTKPGRRFDLVVSHLVLHHIPDLPALFRTMHGCLAPGGRVMVTDFEDFGPAARTFHPEARMAGVERHGIDRAQIRSVLEEAGFGDVKVETAFEMEKKVETEPGSGVMGPVVMFPFLICEGTRGG</sequence>
<evidence type="ECO:0000313" key="2">
    <source>
        <dbReference type="EMBL" id="KAK4154951.1"/>
    </source>
</evidence>
<dbReference type="GO" id="GO:0032259">
    <property type="term" value="P:methylation"/>
    <property type="evidence" value="ECO:0007669"/>
    <property type="project" value="UniProtKB-KW"/>
</dbReference>
<dbReference type="PANTHER" id="PTHR43861">
    <property type="entry name" value="TRANS-ACONITATE 2-METHYLTRANSFERASE-RELATED"/>
    <property type="match status" value="1"/>
</dbReference>
<evidence type="ECO:0000256" key="1">
    <source>
        <dbReference type="ARBA" id="ARBA00022679"/>
    </source>
</evidence>
<reference evidence="2" key="2">
    <citation type="submission" date="2023-05" db="EMBL/GenBank/DDBJ databases">
        <authorList>
            <consortium name="Lawrence Berkeley National Laboratory"/>
            <person name="Steindorff A."/>
            <person name="Hensen N."/>
            <person name="Bonometti L."/>
            <person name="Westerberg I."/>
            <person name="Brannstrom I.O."/>
            <person name="Guillou S."/>
            <person name="Cros-Aarteil S."/>
            <person name="Calhoun S."/>
            <person name="Haridas S."/>
            <person name="Kuo A."/>
            <person name="Mondo S."/>
            <person name="Pangilinan J."/>
            <person name="Riley R."/>
            <person name="Labutti K."/>
            <person name="Andreopoulos B."/>
            <person name="Lipzen A."/>
            <person name="Chen C."/>
            <person name="Yanf M."/>
            <person name="Daum C."/>
            <person name="Ng V."/>
            <person name="Clum A."/>
            <person name="Ohm R."/>
            <person name="Martin F."/>
            <person name="Silar P."/>
            <person name="Natvig D."/>
            <person name="Lalanne C."/>
            <person name="Gautier V."/>
            <person name="Ament-Velasquez S.L."/>
            <person name="Kruys A."/>
            <person name="Hutchinson M.I."/>
            <person name="Powell A.J."/>
            <person name="Barry K."/>
            <person name="Miller A.N."/>
            <person name="Grigoriev I.V."/>
            <person name="Debuchy R."/>
            <person name="Gladieux P."/>
            <person name="Thoren M.H."/>
            <person name="Johannesson H."/>
        </authorList>
    </citation>
    <scope>NUCLEOTIDE SEQUENCE</scope>
    <source>
        <strain evidence="2">CBS 538.74</strain>
    </source>
</reference>
<dbReference type="EMBL" id="MU856898">
    <property type="protein sequence ID" value="KAK4154951.1"/>
    <property type="molecule type" value="Genomic_DNA"/>
</dbReference>
<accession>A0AAN6VRB8</accession>
<proteinExistence type="predicted"/>
<keyword evidence="2" id="KW-0489">Methyltransferase</keyword>
<dbReference type="AlphaFoldDB" id="A0AAN6VRB8"/>
<dbReference type="PANTHER" id="PTHR43861:SF3">
    <property type="entry name" value="PUTATIVE (AFU_ORTHOLOGUE AFUA_2G14390)-RELATED"/>
    <property type="match status" value="1"/>
</dbReference>
<organism evidence="2 3">
    <name type="scientific">Chaetomidium leptoderma</name>
    <dbReference type="NCBI Taxonomy" id="669021"/>
    <lineage>
        <taxon>Eukaryota</taxon>
        <taxon>Fungi</taxon>
        <taxon>Dikarya</taxon>
        <taxon>Ascomycota</taxon>
        <taxon>Pezizomycotina</taxon>
        <taxon>Sordariomycetes</taxon>
        <taxon>Sordariomycetidae</taxon>
        <taxon>Sordariales</taxon>
        <taxon>Chaetomiaceae</taxon>
        <taxon>Chaetomidium</taxon>
    </lineage>
</organism>
<name>A0AAN6VRB8_9PEZI</name>
<reference evidence="2" key="1">
    <citation type="journal article" date="2023" name="Mol. Phylogenet. Evol.">
        <title>Genome-scale phylogeny and comparative genomics of the fungal order Sordariales.</title>
        <authorList>
            <person name="Hensen N."/>
            <person name="Bonometti L."/>
            <person name="Westerberg I."/>
            <person name="Brannstrom I.O."/>
            <person name="Guillou S."/>
            <person name="Cros-Aarteil S."/>
            <person name="Calhoun S."/>
            <person name="Haridas S."/>
            <person name="Kuo A."/>
            <person name="Mondo S."/>
            <person name="Pangilinan J."/>
            <person name="Riley R."/>
            <person name="LaButti K."/>
            <person name="Andreopoulos B."/>
            <person name="Lipzen A."/>
            <person name="Chen C."/>
            <person name="Yan M."/>
            <person name="Daum C."/>
            <person name="Ng V."/>
            <person name="Clum A."/>
            <person name="Steindorff A."/>
            <person name="Ohm R.A."/>
            <person name="Martin F."/>
            <person name="Silar P."/>
            <person name="Natvig D.O."/>
            <person name="Lalanne C."/>
            <person name="Gautier V."/>
            <person name="Ament-Velasquez S.L."/>
            <person name="Kruys A."/>
            <person name="Hutchinson M.I."/>
            <person name="Powell A.J."/>
            <person name="Barry K."/>
            <person name="Miller A.N."/>
            <person name="Grigoriev I.V."/>
            <person name="Debuchy R."/>
            <person name="Gladieux P."/>
            <person name="Hiltunen Thoren M."/>
            <person name="Johannesson H."/>
        </authorList>
    </citation>
    <scope>NUCLEOTIDE SEQUENCE</scope>
    <source>
        <strain evidence="2">CBS 538.74</strain>
    </source>
</reference>
<dbReference type="SUPFAM" id="SSF53335">
    <property type="entry name" value="S-adenosyl-L-methionine-dependent methyltransferases"/>
    <property type="match status" value="1"/>
</dbReference>
<dbReference type="Proteomes" id="UP001302745">
    <property type="component" value="Unassembled WGS sequence"/>
</dbReference>
<comment type="caution">
    <text evidence="2">The sequence shown here is derived from an EMBL/GenBank/DDBJ whole genome shotgun (WGS) entry which is preliminary data.</text>
</comment>
<keyword evidence="3" id="KW-1185">Reference proteome</keyword>
<dbReference type="InterPro" id="IPR029063">
    <property type="entry name" value="SAM-dependent_MTases_sf"/>
</dbReference>
<dbReference type="CDD" id="cd02440">
    <property type="entry name" value="AdoMet_MTases"/>
    <property type="match status" value="1"/>
</dbReference>